<dbReference type="RefSeq" id="YP_009333155.1">
    <property type="nucleotide sequence ID" value="NC_032417.1"/>
</dbReference>
<reference evidence="2" key="1">
    <citation type="journal article" date="2016" name="Nature">
        <title>Redefining the invertebrate RNA virosphere.</title>
        <authorList>
            <person name="Shi M."/>
            <person name="Lin X.D."/>
            <person name="Tian J.H."/>
            <person name="Chen L.J."/>
            <person name="Chen X."/>
            <person name="Li C.X."/>
            <person name="Qin X.C."/>
            <person name="Li J."/>
            <person name="Cao J.P."/>
            <person name="Eden J.S."/>
            <person name="Buchmann J."/>
            <person name="Wang W."/>
            <person name="Xu J."/>
            <person name="Holmes E.C."/>
            <person name="Zhang Y.Z."/>
        </authorList>
    </citation>
    <scope>NUCLEOTIDE SEQUENCE [LARGE SCALE GENOMIC DNA]</scope>
    <source>
        <strain evidence="2">BHJJX21702</strain>
    </source>
</reference>
<feature type="region of interest" description="Disordered" evidence="1">
    <location>
        <begin position="26"/>
        <end position="132"/>
    </location>
</feature>
<dbReference type="EMBL" id="KX884404">
    <property type="protein sequence ID" value="APG78636.1"/>
    <property type="molecule type" value="Genomic_RNA"/>
</dbReference>
<protein>
    <submittedName>
        <fullName evidence="2">Uncharacterized protein</fullName>
    </submittedName>
</protein>
<name>A0A1L3KMQ2_9VIRU</name>
<proteinExistence type="predicted"/>
<sequence length="149" mass="16293">MSLALLERIARLEAEVSRLKLQLDKMRKSERESTHHLRRSTRQVDRDLLTLAKQETLSEGGSGGRGQILNVYEDLPTSHPKPQSSFGPGEGFSPPKGEIQPEPSCPDEEPKESPELVGVTAPPTVDIAPLPEPFDPVGDSFAALLAKFN</sequence>
<dbReference type="GeneID" id="30745402"/>
<organism evidence="2">
    <name type="scientific">Beihai hermit crab virus 3</name>
    <dbReference type="NCBI Taxonomy" id="1922390"/>
    <lineage>
        <taxon>Viruses</taxon>
        <taxon>Riboviria</taxon>
        <taxon>Orthornavirae</taxon>
        <taxon>Negarnaviricota</taxon>
        <taxon>Haploviricotina</taxon>
        <taxon>Monjiviricetes</taxon>
        <taxon>Jingchuvirales</taxon>
        <taxon>Chuviridae</taxon>
        <taxon>Mivirus</taxon>
        <taxon>Hermit mivirus</taxon>
    </lineage>
</organism>
<dbReference type="Proteomes" id="UP000203332">
    <property type="component" value="Segment"/>
</dbReference>
<evidence type="ECO:0000256" key="1">
    <source>
        <dbReference type="SAM" id="MobiDB-lite"/>
    </source>
</evidence>
<accession>A0A1L3KMQ2</accession>
<dbReference type="KEGG" id="vg:30745402"/>
<evidence type="ECO:0000313" key="2">
    <source>
        <dbReference type="EMBL" id="APG78636.1"/>
    </source>
</evidence>
<feature type="compositionally biased region" description="Basic and acidic residues" evidence="1">
    <location>
        <begin position="26"/>
        <end position="35"/>
    </location>
</feature>